<dbReference type="AlphaFoldDB" id="A0A673C914"/>
<reference evidence="2" key="2">
    <citation type="submission" date="2025-08" db="UniProtKB">
        <authorList>
            <consortium name="Ensembl"/>
        </authorList>
    </citation>
    <scope>IDENTIFICATION</scope>
</reference>
<organism evidence="2 3">
    <name type="scientific">Sphaeramia orbicularis</name>
    <name type="common">orbiculate cardinalfish</name>
    <dbReference type="NCBI Taxonomy" id="375764"/>
    <lineage>
        <taxon>Eukaryota</taxon>
        <taxon>Metazoa</taxon>
        <taxon>Chordata</taxon>
        <taxon>Craniata</taxon>
        <taxon>Vertebrata</taxon>
        <taxon>Euteleostomi</taxon>
        <taxon>Actinopterygii</taxon>
        <taxon>Neopterygii</taxon>
        <taxon>Teleostei</taxon>
        <taxon>Neoteleostei</taxon>
        <taxon>Acanthomorphata</taxon>
        <taxon>Gobiaria</taxon>
        <taxon>Kurtiformes</taxon>
        <taxon>Apogonoidei</taxon>
        <taxon>Apogonidae</taxon>
        <taxon>Apogoninae</taxon>
        <taxon>Sphaeramia</taxon>
    </lineage>
</organism>
<dbReference type="InterPro" id="IPR013783">
    <property type="entry name" value="Ig-like_fold"/>
</dbReference>
<protein>
    <recommendedName>
        <fullName evidence="1">Ig-like domain-containing protein</fullName>
    </recommendedName>
</protein>
<reference evidence="2" key="3">
    <citation type="submission" date="2025-09" db="UniProtKB">
        <authorList>
            <consortium name="Ensembl"/>
        </authorList>
    </citation>
    <scope>IDENTIFICATION</scope>
</reference>
<name>A0A673C914_9TELE</name>
<keyword evidence="3" id="KW-1185">Reference proteome</keyword>
<sequence length="132" mass="14256">IKTVVNNRLSAVHSCRPLLTVSTCPPSGDRPLRPVVDVYQAASTAHLDGKTSLLCVASGMFPPEVRFSWKRQKGNGALEDLPDAEGEQLEVQESGLFLGHPVYILYPFVVRLSVCAKTVAWTEGRGFSSAGT</sequence>
<dbReference type="InterPro" id="IPR007110">
    <property type="entry name" value="Ig-like_dom"/>
</dbReference>
<reference evidence="2" key="1">
    <citation type="submission" date="2019-06" db="EMBL/GenBank/DDBJ databases">
        <authorList>
            <consortium name="Wellcome Sanger Institute Data Sharing"/>
        </authorList>
    </citation>
    <scope>NUCLEOTIDE SEQUENCE [LARGE SCALE GENOMIC DNA]</scope>
</reference>
<evidence type="ECO:0000259" key="1">
    <source>
        <dbReference type="PROSITE" id="PS50835"/>
    </source>
</evidence>
<dbReference type="PROSITE" id="PS50835">
    <property type="entry name" value="IG_LIKE"/>
    <property type="match status" value="1"/>
</dbReference>
<feature type="domain" description="Ig-like" evidence="1">
    <location>
        <begin position="34"/>
        <end position="97"/>
    </location>
</feature>
<evidence type="ECO:0000313" key="3">
    <source>
        <dbReference type="Proteomes" id="UP000472271"/>
    </source>
</evidence>
<dbReference type="InterPro" id="IPR036179">
    <property type="entry name" value="Ig-like_dom_sf"/>
</dbReference>
<accession>A0A673C914</accession>
<dbReference type="InParanoid" id="A0A673C914"/>
<proteinExistence type="predicted"/>
<evidence type="ECO:0000313" key="2">
    <source>
        <dbReference type="Ensembl" id="ENSSORP00005052076.1"/>
    </source>
</evidence>
<dbReference type="SUPFAM" id="SSF48726">
    <property type="entry name" value="Immunoglobulin"/>
    <property type="match status" value="1"/>
</dbReference>
<dbReference type="Ensembl" id="ENSSORT00005053316.1">
    <property type="protein sequence ID" value="ENSSORP00005052076.1"/>
    <property type="gene ID" value="ENSSORG00005023494.1"/>
</dbReference>
<dbReference type="Proteomes" id="UP000472271">
    <property type="component" value="Chromosome 22"/>
</dbReference>
<dbReference type="Gene3D" id="2.60.40.10">
    <property type="entry name" value="Immunoglobulins"/>
    <property type="match status" value="1"/>
</dbReference>